<name>A0ABR7WB47_9ACTN</name>
<reference evidence="3 4" key="1">
    <citation type="submission" date="2020-09" db="EMBL/GenBank/DDBJ databases">
        <title>Novel species in genus Gordonia.</title>
        <authorList>
            <person name="Zhang G."/>
        </authorList>
    </citation>
    <scope>NUCLEOTIDE SEQUENCE [LARGE SCALE GENOMIC DNA]</scope>
    <source>
        <strain evidence="3 4">ON-33</strain>
    </source>
</reference>
<evidence type="ECO:0000313" key="4">
    <source>
        <dbReference type="Proteomes" id="UP000602395"/>
    </source>
</evidence>
<dbReference type="Pfam" id="PF11271">
    <property type="entry name" value="PorA"/>
    <property type="match status" value="1"/>
</dbReference>
<protein>
    <submittedName>
        <fullName evidence="3">DUF3068 domain-containing protein</fullName>
    </submittedName>
</protein>
<evidence type="ECO:0000313" key="3">
    <source>
        <dbReference type="EMBL" id="MBD1320030.1"/>
    </source>
</evidence>
<dbReference type="Proteomes" id="UP000602395">
    <property type="component" value="Unassembled WGS sequence"/>
</dbReference>
<organism evidence="3 4">
    <name type="scientific">Gordonia hankookensis</name>
    <dbReference type="NCBI Taxonomy" id="589403"/>
    <lineage>
        <taxon>Bacteria</taxon>
        <taxon>Bacillati</taxon>
        <taxon>Actinomycetota</taxon>
        <taxon>Actinomycetes</taxon>
        <taxon>Mycobacteriales</taxon>
        <taxon>Gordoniaceae</taxon>
        <taxon>Gordonia</taxon>
    </lineage>
</organism>
<feature type="region of interest" description="Disordered" evidence="1">
    <location>
        <begin position="381"/>
        <end position="494"/>
    </location>
</feature>
<gene>
    <name evidence="3" type="ORF">IDF66_10565</name>
</gene>
<comment type="caution">
    <text evidence="3">The sequence shown here is derived from an EMBL/GenBank/DDBJ whole genome shotgun (WGS) entry which is preliminary data.</text>
</comment>
<dbReference type="RefSeq" id="WP_164308123.1">
    <property type="nucleotide sequence ID" value="NZ_BAABAD010000004.1"/>
</dbReference>
<evidence type="ECO:0000256" key="2">
    <source>
        <dbReference type="SAM" id="Phobius"/>
    </source>
</evidence>
<dbReference type="InterPro" id="IPR021424">
    <property type="entry name" value="PorA"/>
</dbReference>
<keyword evidence="2" id="KW-1133">Transmembrane helix</keyword>
<evidence type="ECO:0000256" key="1">
    <source>
        <dbReference type="SAM" id="MobiDB-lite"/>
    </source>
</evidence>
<keyword evidence="4" id="KW-1185">Reference proteome</keyword>
<feature type="transmembrane region" description="Helical" evidence="2">
    <location>
        <begin position="352"/>
        <end position="372"/>
    </location>
</feature>
<keyword evidence="2" id="KW-0812">Transmembrane</keyword>
<feature type="compositionally biased region" description="Basic and acidic residues" evidence="1">
    <location>
        <begin position="473"/>
        <end position="494"/>
    </location>
</feature>
<keyword evidence="2" id="KW-0472">Membrane</keyword>
<dbReference type="EMBL" id="JACWMS010000002">
    <property type="protein sequence ID" value="MBD1320030.1"/>
    <property type="molecule type" value="Genomic_DNA"/>
</dbReference>
<proteinExistence type="predicted"/>
<feature type="compositionally biased region" description="Acidic residues" evidence="1">
    <location>
        <begin position="384"/>
        <end position="398"/>
    </location>
</feature>
<feature type="compositionally biased region" description="Low complexity" evidence="1">
    <location>
        <begin position="416"/>
        <end position="426"/>
    </location>
</feature>
<dbReference type="PROSITE" id="PS51257">
    <property type="entry name" value="PROKAR_LIPOPROTEIN"/>
    <property type="match status" value="1"/>
</dbReference>
<accession>A0ABR7WB47</accession>
<sequence length="494" mass="54016">MRRLWLALPAFLGAACIAAAIAIPLFLVPQLRVVPLDLDITSVATTVPEDGSSGDRFPAEIFDRCSVSERKARVLDAHLTQQRRSVIVDPSDKRQATLQSAQTVQIDRVRDAAGNETDPSMAAADSERKCDDGLLTANIDRVSVNRKSSVPNGTVSSLQLEAAPEGVNPKDVSVDLPDRKGFQYKFGFDVGKRAYLYYDTNTRQDIPVNFKGEKNINGVTTYEFVGDVPETDVSGLPNAQGEAALGTMLTMPASWWGISGRGVKPNDKITMHRYATATRHVFVEPKTGTIIDGLEDQHQYFRSPDQSSDTPAPVRDFRMDVLKARFKWSDQTVKNQAEKADHYKGLLTLGSFWLPLILGIVGVLLLALWGFLMWRARRDRDGDDTPPADDTAAWDEPDTTANTGAGRHEVDPTVPAAGAAGAAAGASLDPWDRPTEQIPRVDPPGESPADDTATQTFTPPTADDDSATQTFRPTDEFRPSDDDDTQHFRRPPGE</sequence>